<comment type="caution">
    <text evidence="1">The sequence shown here is derived from an EMBL/GenBank/DDBJ whole genome shotgun (WGS) entry which is preliminary data.</text>
</comment>
<dbReference type="PATRIC" id="fig|1265822.4.peg.389"/>
<organism evidence="1 2">
    <name type="scientific">Listeria fleischmannii FSL S10-1203</name>
    <dbReference type="NCBI Taxonomy" id="1265822"/>
    <lineage>
        <taxon>Bacteria</taxon>
        <taxon>Bacillati</taxon>
        <taxon>Bacillota</taxon>
        <taxon>Bacilli</taxon>
        <taxon>Bacillales</taxon>
        <taxon>Listeriaceae</taxon>
        <taxon>Listeria</taxon>
    </lineage>
</organism>
<accession>W7DRY1</accession>
<dbReference type="Gene3D" id="1.10.10.1230">
    <property type="entry name" value="Penicillin-binding protein, N-terminal non-catalytic domain, head sub-domain"/>
    <property type="match status" value="1"/>
</dbReference>
<evidence type="ECO:0000313" key="2">
    <source>
        <dbReference type="Proteomes" id="UP000019241"/>
    </source>
</evidence>
<proteinExistence type="predicted"/>
<dbReference type="EMBL" id="AODM01000006">
    <property type="protein sequence ID" value="EUJ64434.1"/>
    <property type="molecule type" value="Genomic_DNA"/>
</dbReference>
<evidence type="ECO:0000313" key="1">
    <source>
        <dbReference type="EMBL" id="EUJ64434.1"/>
    </source>
</evidence>
<dbReference type="AlphaFoldDB" id="W7DRY1"/>
<reference evidence="1 2" key="1">
    <citation type="submission" date="2012-12" db="EMBL/GenBank/DDBJ databases">
        <title>Novel taxa of Listeriaceae from agricultural environments in the United States.</title>
        <authorList>
            <person name="den Bakker H.C."/>
            <person name="Allred A."/>
            <person name="Warchocki S."/>
            <person name="Wright E.M."/>
            <person name="Burrell A."/>
            <person name="Nightingale K.K."/>
            <person name="Kephart D."/>
            <person name="Wiedmann M."/>
        </authorList>
    </citation>
    <scope>NUCLEOTIDE SEQUENCE [LARGE SCALE GENOMIC DNA]</scope>
    <source>
        <strain evidence="1 2">FSL S10-1203</strain>
    </source>
</reference>
<name>W7DRY1_9LIST</name>
<dbReference type="Proteomes" id="UP000019241">
    <property type="component" value="Unassembled WGS sequence"/>
</dbReference>
<gene>
    <name evidence="1" type="ORF">MCOL2_01897</name>
</gene>
<protein>
    <submittedName>
        <fullName evidence="1">Penicillin-binding protein 2A</fullName>
    </submittedName>
</protein>
<sequence length="85" mass="10087">MIKVEPEKLTERDLKDYWILTHEEESLNRLTTKEQALDASKSYKIQVDKVTKDDIANLSADDKRIATIYKKMNQWLCYDRSCCEK</sequence>